<evidence type="ECO:0000256" key="12">
    <source>
        <dbReference type="ARBA" id="ARBA00023317"/>
    </source>
</evidence>
<evidence type="ECO:0000256" key="4">
    <source>
        <dbReference type="ARBA" id="ARBA00012142"/>
    </source>
</evidence>
<organism evidence="14 15">
    <name type="scientific">Ranitomeya imitator</name>
    <name type="common">mimic poison frog</name>
    <dbReference type="NCBI Taxonomy" id="111125"/>
    <lineage>
        <taxon>Eukaryota</taxon>
        <taxon>Metazoa</taxon>
        <taxon>Chordata</taxon>
        <taxon>Craniata</taxon>
        <taxon>Vertebrata</taxon>
        <taxon>Euteleostomi</taxon>
        <taxon>Amphibia</taxon>
        <taxon>Batrachia</taxon>
        <taxon>Anura</taxon>
        <taxon>Neobatrachia</taxon>
        <taxon>Hyloidea</taxon>
        <taxon>Dendrobatidae</taxon>
        <taxon>Dendrobatinae</taxon>
        <taxon>Ranitomeya</taxon>
    </lineage>
</organism>
<feature type="domain" description="Pyruvate kinase barrel" evidence="13">
    <location>
        <begin position="218"/>
        <end position="301"/>
    </location>
</feature>
<name>A0ABN9L4Q9_9NEOB</name>
<sequence length="321" mass="35582">MSTTIPASSTICSPPVQLSLKETLDRKRKYSSSHPRTQGLNGYIARLISLEMMPYRLVESEAFKALMAYAVPRYDLPSRHFFARKAIPALHQHVKERIVHALRQSVSRKAHLTTDAWTSRSQSNMISNAMNSLYRLIILIKECSSALGYLNSHYVIVQGPSSEEAAVVFWDVVTMSKSHASEAGSAFIQTQQLHAAMADTFLEHMCRLDIDSEPIVARNTGIICTIGPASRSVDILKEMIKSGMNVARLNFSHGTHEYHADTITNVRAATESFASNPILYRPVAVALDTKGPEIRTGLIKGVSILILTLLPNLQSFTQNDD</sequence>
<keyword evidence="15" id="KW-1185">Reference proteome</keyword>
<dbReference type="Pfam" id="PF00224">
    <property type="entry name" value="PK"/>
    <property type="match status" value="1"/>
</dbReference>
<evidence type="ECO:0000256" key="7">
    <source>
        <dbReference type="ARBA" id="ARBA00022741"/>
    </source>
</evidence>
<evidence type="ECO:0000256" key="1">
    <source>
        <dbReference type="ARBA" id="ARBA00001958"/>
    </source>
</evidence>
<dbReference type="InterPro" id="IPR015813">
    <property type="entry name" value="Pyrv/PenolPyrv_kinase-like_dom"/>
</dbReference>
<dbReference type="InterPro" id="IPR015793">
    <property type="entry name" value="Pyrv_Knase_brl"/>
</dbReference>
<comment type="cofactor">
    <cofactor evidence="1">
        <name>K(+)</name>
        <dbReference type="ChEBI" id="CHEBI:29103"/>
    </cofactor>
</comment>
<dbReference type="EC" id="2.7.1.40" evidence="4"/>
<evidence type="ECO:0000313" key="14">
    <source>
        <dbReference type="EMBL" id="CAJ0930804.1"/>
    </source>
</evidence>
<keyword evidence="8" id="KW-0418">Kinase</keyword>
<evidence type="ECO:0000313" key="15">
    <source>
        <dbReference type="Proteomes" id="UP001176940"/>
    </source>
</evidence>
<keyword evidence="7" id="KW-0547">Nucleotide-binding</keyword>
<gene>
    <name evidence="14" type="ORF">RIMI_LOCUS4489007</name>
</gene>
<dbReference type="Gene3D" id="2.40.33.10">
    <property type="entry name" value="PK beta-barrel domain-like"/>
    <property type="match status" value="1"/>
</dbReference>
<evidence type="ECO:0000256" key="9">
    <source>
        <dbReference type="ARBA" id="ARBA00022840"/>
    </source>
</evidence>
<dbReference type="Gene3D" id="3.20.20.60">
    <property type="entry name" value="Phosphoenolpyruvate-binding domains"/>
    <property type="match status" value="1"/>
</dbReference>
<dbReference type="InterPro" id="IPR040442">
    <property type="entry name" value="Pyrv_kinase-like_dom_sf"/>
</dbReference>
<dbReference type="EMBL" id="CAUEEQ010007246">
    <property type="protein sequence ID" value="CAJ0930804.1"/>
    <property type="molecule type" value="Genomic_DNA"/>
</dbReference>
<evidence type="ECO:0000256" key="3">
    <source>
        <dbReference type="ARBA" id="ARBA00008663"/>
    </source>
</evidence>
<evidence type="ECO:0000256" key="10">
    <source>
        <dbReference type="ARBA" id="ARBA00022842"/>
    </source>
</evidence>
<evidence type="ECO:0000256" key="5">
    <source>
        <dbReference type="ARBA" id="ARBA00022679"/>
    </source>
</evidence>
<proteinExistence type="inferred from homology"/>
<evidence type="ECO:0000259" key="13">
    <source>
        <dbReference type="Pfam" id="PF00224"/>
    </source>
</evidence>
<reference evidence="14" key="1">
    <citation type="submission" date="2023-07" db="EMBL/GenBank/DDBJ databases">
        <authorList>
            <person name="Stuckert A."/>
        </authorList>
    </citation>
    <scope>NUCLEOTIDE SEQUENCE</scope>
</reference>
<comment type="caution">
    <text evidence="14">The sequence shown here is derived from an EMBL/GenBank/DDBJ whole genome shotgun (WGS) entry which is preliminary data.</text>
</comment>
<comment type="similarity">
    <text evidence="3">Belongs to the pyruvate kinase family.</text>
</comment>
<evidence type="ECO:0000256" key="11">
    <source>
        <dbReference type="ARBA" id="ARBA00023152"/>
    </source>
</evidence>
<accession>A0ABN9L4Q9</accession>
<comment type="pathway">
    <text evidence="2">Carbohydrate degradation; glycolysis; pyruvate from D-glyceraldehyde 3-phosphate: step 5/5.</text>
</comment>
<dbReference type="SUPFAM" id="SSF51621">
    <property type="entry name" value="Phosphoenolpyruvate/pyruvate domain"/>
    <property type="match status" value="1"/>
</dbReference>
<keyword evidence="12" id="KW-0670">Pyruvate</keyword>
<dbReference type="InterPro" id="IPR001697">
    <property type="entry name" value="Pyr_Knase"/>
</dbReference>
<dbReference type="PANTHER" id="PTHR11817">
    <property type="entry name" value="PYRUVATE KINASE"/>
    <property type="match status" value="1"/>
</dbReference>
<keyword evidence="11" id="KW-0324">Glycolysis</keyword>
<evidence type="ECO:0000256" key="8">
    <source>
        <dbReference type="ARBA" id="ARBA00022777"/>
    </source>
</evidence>
<keyword evidence="5" id="KW-0808">Transferase</keyword>
<keyword evidence="10" id="KW-0460">Magnesium</keyword>
<dbReference type="Proteomes" id="UP001176940">
    <property type="component" value="Unassembled WGS sequence"/>
</dbReference>
<keyword evidence="6" id="KW-0479">Metal-binding</keyword>
<evidence type="ECO:0000256" key="6">
    <source>
        <dbReference type="ARBA" id="ARBA00022723"/>
    </source>
</evidence>
<dbReference type="InterPro" id="IPR015806">
    <property type="entry name" value="Pyrv_Knase_insert_dom_sf"/>
</dbReference>
<protein>
    <recommendedName>
        <fullName evidence="4">pyruvate kinase</fullName>
        <ecNumber evidence="4">2.7.1.40</ecNumber>
    </recommendedName>
</protein>
<keyword evidence="9" id="KW-0067">ATP-binding</keyword>
<dbReference type="Gene3D" id="3.40.1380.20">
    <property type="entry name" value="Pyruvate kinase, C-terminal domain"/>
    <property type="match status" value="1"/>
</dbReference>
<dbReference type="InterPro" id="IPR036918">
    <property type="entry name" value="Pyrv_Knase_C_sf"/>
</dbReference>
<evidence type="ECO:0000256" key="2">
    <source>
        <dbReference type="ARBA" id="ARBA00004997"/>
    </source>
</evidence>